<evidence type="ECO:0000256" key="11">
    <source>
        <dbReference type="PIRSR" id="PIRSR036684-3"/>
    </source>
</evidence>
<dbReference type="SMART" id="SM01274">
    <property type="entry name" value="malic"/>
    <property type="match status" value="1"/>
</dbReference>
<comment type="cofactor">
    <cofactor evidence="1">
        <name>Mn(2+)</name>
        <dbReference type="ChEBI" id="CHEBI:29035"/>
    </cofactor>
</comment>
<feature type="binding site" evidence="11">
    <location>
        <begin position="86"/>
        <end position="93"/>
    </location>
    <ligand>
        <name>NADP(+)</name>
        <dbReference type="ChEBI" id="CHEBI:58349"/>
    </ligand>
</feature>
<dbReference type="GO" id="GO:0016616">
    <property type="term" value="F:oxidoreductase activity, acting on the CH-OH group of donors, NAD or NADP as acceptor"/>
    <property type="evidence" value="ECO:0007669"/>
    <property type="project" value="InterPro"/>
</dbReference>
<protein>
    <submittedName>
        <fullName evidence="14">NADP-dependent malic enzyme</fullName>
    </submittedName>
</protein>
<dbReference type="InterPro" id="IPR042112">
    <property type="entry name" value="P_AcTrfase_dom2"/>
</dbReference>
<dbReference type="PANTHER" id="PTHR43237:SF4">
    <property type="entry name" value="NADP-DEPENDENT MALIC ENZYME"/>
    <property type="match status" value="1"/>
</dbReference>
<dbReference type="InterPro" id="IPR037062">
    <property type="entry name" value="Malic_N_dom_sf"/>
</dbReference>
<evidence type="ECO:0000259" key="13">
    <source>
        <dbReference type="SMART" id="SM01274"/>
    </source>
</evidence>
<dbReference type="GO" id="GO:0006108">
    <property type="term" value="P:malate metabolic process"/>
    <property type="evidence" value="ECO:0007669"/>
    <property type="project" value="InterPro"/>
</dbReference>
<feature type="binding site" evidence="10">
    <location>
        <position position="147"/>
    </location>
    <ligand>
        <name>a divalent metal cation</name>
        <dbReference type="ChEBI" id="CHEBI:60240"/>
    </ligand>
</feature>
<dbReference type="InterPro" id="IPR045213">
    <property type="entry name" value="Malic_NAD-bd_bact_type"/>
</dbReference>
<accession>A0A849I4D3</accession>
<dbReference type="Gene3D" id="3.40.50.10750">
    <property type="entry name" value="Isocitrate/Isopropylmalate dehydrogenase-like"/>
    <property type="match status" value="1"/>
</dbReference>
<evidence type="ECO:0000259" key="12">
    <source>
        <dbReference type="SMART" id="SM00919"/>
    </source>
</evidence>
<evidence type="ECO:0000256" key="10">
    <source>
        <dbReference type="PIRSR" id="PIRSR036684-2"/>
    </source>
</evidence>
<dbReference type="RefSeq" id="WP_171219733.1">
    <property type="nucleotide sequence ID" value="NZ_JABEPP010000005.1"/>
</dbReference>
<comment type="caution">
    <text evidence="14">The sequence shown here is derived from an EMBL/GenBank/DDBJ whole genome shotgun (WGS) entry which is preliminary data.</text>
</comment>
<evidence type="ECO:0000256" key="4">
    <source>
        <dbReference type="ARBA" id="ARBA00008756"/>
    </source>
</evidence>
<keyword evidence="6 10" id="KW-0479">Metal-binding</keyword>
<dbReference type="GO" id="GO:0051287">
    <property type="term" value="F:NAD binding"/>
    <property type="evidence" value="ECO:0007669"/>
    <property type="project" value="InterPro"/>
</dbReference>
<dbReference type="Pfam" id="PF01515">
    <property type="entry name" value="PTA_PTB"/>
    <property type="match status" value="1"/>
</dbReference>
<dbReference type="Pfam" id="PF03949">
    <property type="entry name" value="Malic_M"/>
    <property type="match status" value="1"/>
</dbReference>
<dbReference type="InterPro" id="IPR012188">
    <property type="entry name" value="ME_PTA"/>
</dbReference>
<dbReference type="InterPro" id="IPR012301">
    <property type="entry name" value="Malic_N_dom"/>
</dbReference>
<dbReference type="PIRSF" id="PIRSF036684">
    <property type="entry name" value="ME_PTA"/>
    <property type="match status" value="1"/>
</dbReference>
<evidence type="ECO:0000256" key="8">
    <source>
        <dbReference type="ARBA" id="ARBA00023268"/>
    </source>
</evidence>
<gene>
    <name evidence="14" type="ORF">HJG44_18140</name>
</gene>
<comment type="similarity">
    <text evidence="4">In the C-terminal section; belongs to the phosphate acetyltransferase and butyryltransferase family.</text>
</comment>
<dbReference type="SUPFAM" id="SSF53223">
    <property type="entry name" value="Aminoacid dehydrogenase-like, N-terminal domain"/>
    <property type="match status" value="1"/>
</dbReference>
<feature type="domain" description="Malic enzyme NAD-binding" evidence="12">
    <location>
        <begin position="173"/>
        <end position="410"/>
    </location>
</feature>
<dbReference type="InterPro" id="IPR002505">
    <property type="entry name" value="PTA_PTB"/>
</dbReference>
<dbReference type="Proteomes" id="UP000564885">
    <property type="component" value="Unassembled WGS sequence"/>
</dbReference>
<dbReference type="Gene3D" id="3.40.50.10380">
    <property type="entry name" value="Malic enzyme, N-terminal domain"/>
    <property type="match status" value="1"/>
</dbReference>
<dbReference type="InterPro" id="IPR046346">
    <property type="entry name" value="Aminoacid_DH-like_N_sf"/>
</dbReference>
<feature type="active site" description="Proton acceptor" evidence="9">
    <location>
        <position position="104"/>
    </location>
</feature>
<evidence type="ECO:0000256" key="1">
    <source>
        <dbReference type="ARBA" id="ARBA00001936"/>
    </source>
</evidence>
<dbReference type="SMART" id="SM00919">
    <property type="entry name" value="Malic_M"/>
    <property type="match status" value="1"/>
</dbReference>
<sequence length="761" mass="82216">MSDQTPTRRRRPTFTDQEALHFHATGRPGKLEIMATKPMATQRDLSLAYSPGVAVPVLAIAEDPALAFDYTAKGNLVGVVSNGTAILGLGNRGAMASKPVMEGKAVLFKRFADIDAFDLEVGTEDADAVINCVRYLAPTFGGINLEDIKAPECFIIEERLRELMDVPVFHDDQHGTAIIAAAGLINALHLTGRDIRETKLVVNGAGAAGIACLDLLKALGLRPENVLLCDTKGVVYAGRTDGMNQWKSAHAVETSKRTLADAMDGADAVFGLSVKGAFTDEMIRSMAPNPIIFAMANPDPEITVEEVAAIRDDAIMATGRSDYPNQINNVLGFPYIFRGALDVRATTINMEMKIAAAQALAELAREDVPDEVAAAYQGSRPRFGRDYIIPVPFDPRLISTVPPAVAKAAMDTGVARKSITDFRAYRTELQARRDPTAGILSRVFERVRKYPKRVVFAEGEEEQVIRAALSFANQGLGTAILVGREDRVRVAAEHAGLEIDGRLVEIHNARLSHRNAAYAQYLYERLQRKGYLFRDCQRLINQDRNHFAAAMVALGDADAVVTGVTRNFSVALEDVRRVIDDKPGHRVIGVSLCLTRAGTVLVADTAVTEMPDAHALAEIAIEAAGVARRLGMEPRVALLAFSTFGHPEGERSRHVREAVKVLDGMRVDFEYDGDMAADVALNRDHMAAYPFCRLSGPANVLVMPAFHSASISTRMLQELGGSTVVGPLIVGLDKPVQIVSLGATDTDLVRMAALAGFNIGG</sequence>
<proteinExistence type="inferred from homology"/>
<organism evidence="14 15">
    <name type="scientific">Enterovirga aerilata</name>
    <dbReference type="NCBI Taxonomy" id="2730920"/>
    <lineage>
        <taxon>Bacteria</taxon>
        <taxon>Pseudomonadati</taxon>
        <taxon>Pseudomonadota</taxon>
        <taxon>Alphaproteobacteria</taxon>
        <taxon>Hyphomicrobiales</taxon>
        <taxon>Methylobacteriaceae</taxon>
        <taxon>Enterovirga</taxon>
    </lineage>
</organism>
<dbReference type="SUPFAM" id="SSF53659">
    <property type="entry name" value="Isocitrate/Isopropylmalate dehydrogenase-like"/>
    <property type="match status" value="1"/>
</dbReference>
<comment type="cofactor">
    <cofactor evidence="2">
        <name>Mg(2+)</name>
        <dbReference type="ChEBI" id="CHEBI:18420"/>
    </cofactor>
</comment>
<evidence type="ECO:0000313" key="15">
    <source>
        <dbReference type="Proteomes" id="UP000564885"/>
    </source>
</evidence>
<evidence type="ECO:0000256" key="7">
    <source>
        <dbReference type="ARBA" id="ARBA00023002"/>
    </source>
</evidence>
<keyword evidence="8" id="KW-0511">Multifunctional enzyme</keyword>
<dbReference type="FunFam" id="3.40.50.720:FF:000095">
    <property type="entry name" value="NADP-dependent malic enzyme"/>
    <property type="match status" value="1"/>
</dbReference>
<evidence type="ECO:0000256" key="2">
    <source>
        <dbReference type="ARBA" id="ARBA00001946"/>
    </source>
</evidence>
<dbReference type="GO" id="GO:0004470">
    <property type="term" value="F:malic enzyme activity"/>
    <property type="evidence" value="ECO:0007669"/>
    <property type="project" value="InterPro"/>
</dbReference>
<dbReference type="EMBL" id="JABEPP010000005">
    <property type="protein sequence ID" value="NNM74282.1"/>
    <property type="molecule type" value="Genomic_DNA"/>
</dbReference>
<dbReference type="Pfam" id="PF00390">
    <property type="entry name" value="malic"/>
    <property type="match status" value="1"/>
</dbReference>
<comment type="similarity">
    <text evidence="3">In the N-terminal section; belongs to the malic enzymes family.</text>
</comment>
<feature type="domain" description="Malic enzyme N-terminal" evidence="13">
    <location>
        <begin position="28"/>
        <end position="161"/>
    </location>
</feature>
<feature type="binding site" evidence="10">
    <location>
        <position position="146"/>
    </location>
    <ligand>
        <name>a divalent metal cation</name>
        <dbReference type="ChEBI" id="CHEBI:60240"/>
    </ligand>
</feature>
<dbReference type="InterPro" id="IPR051674">
    <property type="entry name" value="Malate_Decarboxylase"/>
</dbReference>
<dbReference type="FunFam" id="3.40.50.10380:FF:000003">
    <property type="entry name" value="NADP-dependent malic enzyme"/>
    <property type="match status" value="1"/>
</dbReference>
<evidence type="ECO:0000256" key="6">
    <source>
        <dbReference type="ARBA" id="ARBA00022723"/>
    </source>
</evidence>
<feature type="binding site" evidence="11">
    <location>
        <position position="172"/>
    </location>
    <ligand>
        <name>a divalent metal cation</name>
        <dbReference type="ChEBI" id="CHEBI:60240"/>
    </ligand>
</feature>
<name>A0A849I4D3_9HYPH</name>
<dbReference type="Gene3D" id="3.40.50.10950">
    <property type="match status" value="1"/>
</dbReference>
<dbReference type="SUPFAM" id="SSF51735">
    <property type="entry name" value="NAD(P)-binding Rossmann-fold domains"/>
    <property type="match status" value="1"/>
</dbReference>
<evidence type="ECO:0000256" key="9">
    <source>
        <dbReference type="PIRSR" id="PIRSR036684-1"/>
    </source>
</evidence>
<dbReference type="InterPro" id="IPR012302">
    <property type="entry name" value="Malic_NAD-bd"/>
</dbReference>
<keyword evidence="11" id="KW-0521">NADP</keyword>
<keyword evidence="7" id="KW-0560">Oxidoreductase</keyword>
<feature type="binding site" evidence="11">
    <location>
        <position position="297"/>
    </location>
    <ligand>
        <name>a divalent metal cation</name>
        <dbReference type="ChEBI" id="CHEBI:60240"/>
    </ligand>
</feature>
<dbReference type="InterPro" id="IPR036291">
    <property type="entry name" value="NAD(P)-bd_dom_sf"/>
</dbReference>
<dbReference type="PANTHER" id="PTHR43237">
    <property type="entry name" value="NADP-DEPENDENT MALIC ENZYME"/>
    <property type="match status" value="1"/>
</dbReference>
<evidence type="ECO:0000313" key="14">
    <source>
        <dbReference type="EMBL" id="NNM74282.1"/>
    </source>
</evidence>
<dbReference type="InterPro" id="IPR015884">
    <property type="entry name" value="Malic_enzyme_CS"/>
</dbReference>
<dbReference type="CDD" id="cd05311">
    <property type="entry name" value="NAD_bind_2_malic_enz"/>
    <property type="match status" value="1"/>
</dbReference>
<keyword evidence="15" id="KW-1185">Reference proteome</keyword>
<dbReference type="GO" id="GO:0016746">
    <property type="term" value="F:acyltransferase activity"/>
    <property type="evidence" value="ECO:0007669"/>
    <property type="project" value="InterPro"/>
</dbReference>
<dbReference type="GO" id="GO:0046872">
    <property type="term" value="F:metal ion binding"/>
    <property type="evidence" value="ECO:0007669"/>
    <property type="project" value="UniProtKB-KW"/>
</dbReference>
<dbReference type="InterPro" id="IPR042113">
    <property type="entry name" value="P_AcTrfase_dom1"/>
</dbReference>
<comment type="subunit">
    <text evidence="5">Homooctamer.</text>
</comment>
<evidence type="ECO:0000256" key="3">
    <source>
        <dbReference type="ARBA" id="ARBA00007686"/>
    </source>
</evidence>
<reference evidence="14 15" key="1">
    <citation type="submission" date="2020-04" db="EMBL/GenBank/DDBJ databases">
        <title>Enterovirga sp. isolate from soil.</title>
        <authorList>
            <person name="Chea S."/>
            <person name="Kim D.-U."/>
        </authorList>
    </citation>
    <scope>NUCLEOTIDE SEQUENCE [LARGE SCALE GENOMIC DNA]</scope>
    <source>
        <strain evidence="14 15">DB1703</strain>
    </source>
</reference>
<dbReference type="AlphaFoldDB" id="A0A849I4D3"/>
<dbReference type="Gene3D" id="3.40.50.720">
    <property type="entry name" value="NAD(P)-binding Rossmann-like Domain"/>
    <property type="match status" value="1"/>
</dbReference>
<evidence type="ECO:0000256" key="5">
    <source>
        <dbReference type="ARBA" id="ARBA00011823"/>
    </source>
</evidence>
<dbReference type="PROSITE" id="PS00331">
    <property type="entry name" value="MALIC_ENZYMES"/>
    <property type="match status" value="1"/>
</dbReference>